<name>A0A1G2HMP4_9BACT</name>
<dbReference type="SUPFAM" id="SSF48557">
    <property type="entry name" value="L-aspartase-like"/>
    <property type="match status" value="1"/>
</dbReference>
<dbReference type="GO" id="GO:0004018">
    <property type="term" value="F:N6-(1,2-dicarboxyethyl)AMP AMP-lyase (fumarate-forming) activity"/>
    <property type="evidence" value="ECO:0007669"/>
    <property type="project" value="TreeGrafter"/>
</dbReference>
<dbReference type="GO" id="GO:0005829">
    <property type="term" value="C:cytosol"/>
    <property type="evidence" value="ECO:0007669"/>
    <property type="project" value="TreeGrafter"/>
</dbReference>
<dbReference type="Proteomes" id="UP000178991">
    <property type="component" value="Unassembled WGS sequence"/>
</dbReference>
<dbReference type="EMBL" id="MHOL01000005">
    <property type="protein sequence ID" value="OGZ63158.1"/>
    <property type="molecule type" value="Genomic_DNA"/>
</dbReference>
<dbReference type="InterPro" id="IPR020557">
    <property type="entry name" value="Fumarate_lyase_CS"/>
</dbReference>
<organism evidence="3 4">
    <name type="scientific">Candidatus Staskawiczbacteria bacterium RIFCSPHIGHO2_01_FULL_34_27</name>
    <dbReference type="NCBI Taxonomy" id="1802199"/>
    <lineage>
        <taxon>Bacteria</taxon>
        <taxon>Candidatus Staskawicziibacteriota</taxon>
    </lineage>
</organism>
<sequence length="494" mass="57449">MNSRYKDDRIEGIWSNDNKVNLWQKTELAVIQARANLGIIDENIFDQIHKCLLHQPIDIAWWLAKEEEVKHDLNAFLEERLRFLPLELQPYFHNGMTSYDTEESAFLQMIFDSIFVFDRHVEVLCEVLKTLALRYRYTIMNGRTHGQEAQLQSFGKRCLTWLQSINLTSEYLIKARSTLRQSKLSGAIGNYGGLNHEVEKEALRILGFKPFYGATQIIPRELFAPIAQALCQLVLTLDKIAIDIRLGARSGRPIYQEPFGKKQKGSSVMPHKKNTISTEQMKGMARMAKSRFLSIQENIETWEERAIEQSCVERVEWPDLFHIAIHCLKTMIRVLGGLKVYPDNMLLEIEDSCGCYAAGEAKEFLRHRGAPFGLSTEDAYRIVQLSAFNAFEPEDWAQEMRNSPHISFKEADNDFFFLRPRKKKEQMSIKEIITRRILQVSPQLEANQECVDRWNNLLKTVFESHEAIIMWDTIFKPSYLLRGEETLYREILGE</sequence>
<reference evidence="3 4" key="1">
    <citation type="journal article" date="2016" name="Nat. Commun.">
        <title>Thousands of microbial genomes shed light on interconnected biogeochemical processes in an aquifer system.</title>
        <authorList>
            <person name="Anantharaman K."/>
            <person name="Brown C.T."/>
            <person name="Hug L.A."/>
            <person name="Sharon I."/>
            <person name="Castelle C.J."/>
            <person name="Probst A.J."/>
            <person name="Thomas B.C."/>
            <person name="Singh A."/>
            <person name="Wilkins M.J."/>
            <person name="Karaoz U."/>
            <person name="Brodie E.L."/>
            <person name="Williams K.H."/>
            <person name="Hubbard S.S."/>
            <person name="Banfield J.F."/>
        </authorList>
    </citation>
    <scope>NUCLEOTIDE SEQUENCE [LARGE SCALE GENOMIC DNA]</scope>
</reference>
<dbReference type="Gene3D" id="1.20.200.10">
    <property type="entry name" value="Fumarase/aspartase (Central domain)"/>
    <property type="match status" value="1"/>
</dbReference>
<evidence type="ECO:0000313" key="4">
    <source>
        <dbReference type="Proteomes" id="UP000178991"/>
    </source>
</evidence>
<dbReference type="GO" id="GO:0070626">
    <property type="term" value="F:(S)-2-(5-amino-1-(5-phospho-D-ribosyl)imidazole-4-carboxamido) succinate lyase (fumarate-forming) activity"/>
    <property type="evidence" value="ECO:0007669"/>
    <property type="project" value="TreeGrafter"/>
</dbReference>
<protein>
    <recommendedName>
        <fullName evidence="2">Fumarate lyase N-terminal domain-containing protein</fullName>
    </recommendedName>
</protein>
<dbReference type="InterPro" id="IPR000362">
    <property type="entry name" value="Fumarate_lyase_fam"/>
</dbReference>
<feature type="domain" description="Fumarate lyase N-terminal" evidence="2">
    <location>
        <begin position="26"/>
        <end position="286"/>
    </location>
</feature>
<dbReference type="AlphaFoldDB" id="A0A1G2HMP4"/>
<evidence type="ECO:0000259" key="2">
    <source>
        <dbReference type="Pfam" id="PF00206"/>
    </source>
</evidence>
<dbReference type="PRINTS" id="PR00149">
    <property type="entry name" value="FUMRATELYASE"/>
</dbReference>
<proteinExistence type="predicted"/>
<dbReference type="Gene3D" id="1.10.275.60">
    <property type="match status" value="1"/>
</dbReference>
<dbReference type="PANTHER" id="PTHR43172:SF1">
    <property type="entry name" value="ADENYLOSUCCINATE LYASE"/>
    <property type="match status" value="1"/>
</dbReference>
<gene>
    <name evidence="3" type="ORF">A2639_03095</name>
</gene>
<dbReference type="GO" id="GO:0044208">
    <property type="term" value="P:'de novo' AMP biosynthetic process"/>
    <property type="evidence" value="ECO:0007669"/>
    <property type="project" value="TreeGrafter"/>
</dbReference>
<comment type="caution">
    <text evidence="3">The sequence shown here is derived from an EMBL/GenBank/DDBJ whole genome shotgun (WGS) entry which is preliminary data.</text>
</comment>
<dbReference type="InterPro" id="IPR022761">
    <property type="entry name" value="Fumarate_lyase_N"/>
</dbReference>
<dbReference type="InterPro" id="IPR008948">
    <property type="entry name" value="L-Aspartase-like"/>
</dbReference>
<accession>A0A1G2HMP4</accession>
<evidence type="ECO:0000256" key="1">
    <source>
        <dbReference type="ARBA" id="ARBA00023239"/>
    </source>
</evidence>
<dbReference type="Pfam" id="PF00206">
    <property type="entry name" value="Lyase_1"/>
    <property type="match status" value="1"/>
</dbReference>
<evidence type="ECO:0000313" key="3">
    <source>
        <dbReference type="EMBL" id="OGZ63158.1"/>
    </source>
</evidence>
<keyword evidence="1" id="KW-0456">Lyase</keyword>
<dbReference type="PROSITE" id="PS00163">
    <property type="entry name" value="FUMARATE_LYASES"/>
    <property type="match status" value="1"/>
</dbReference>
<dbReference type="PANTHER" id="PTHR43172">
    <property type="entry name" value="ADENYLOSUCCINATE LYASE"/>
    <property type="match status" value="1"/>
</dbReference>
<dbReference type="Gene3D" id="1.10.40.30">
    <property type="entry name" value="Fumarase/aspartase (C-terminal domain)"/>
    <property type="match status" value="1"/>
</dbReference>